<evidence type="ECO:0008006" key="4">
    <source>
        <dbReference type="Google" id="ProtNLM"/>
    </source>
</evidence>
<keyword evidence="2" id="KW-0812">Transmembrane</keyword>
<feature type="region of interest" description="Disordered" evidence="1">
    <location>
        <begin position="34"/>
        <end position="79"/>
    </location>
</feature>
<feature type="transmembrane region" description="Helical" evidence="2">
    <location>
        <begin position="245"/>
        <end position="267"/>
    </location>
</feature>
<evidence type="ECO:0000256" key="1">
    <source>
        <dbReference type="SAM" id="MobiDB-lite"/>
    </source>
</evidence>
<name>A0A4Y1R2I0_PRUDU</name>
<feature type="compositionally biased region" description="Low complexity" evidence="1">
    <location>
        <begin position="42"/>
        <end position="61"/>
    </location>
</feature>
<dbReference type="AlphaFoldDB" id="A0A4Y1R2I0"/>
<feature type="transmembrane region" description="Helical" evidence="2">
    <location>
        <begin position="123"/>
        <end position="144"/>
    </location>
</feature>
<sequence>MEKINLFPMATMTSRLSIVPAPPARPALPALQRSNLSTRQNPSLSVRVSPSPSTITSSSSVADPLNNRRQSFLSPPAPPNLGDRSVAVRFQLNAPLISSHDQWGTWTALFATGAFEKNTKVGAALSGALVSTLIGLAASNLGIISSNAPAFSIVLEFLLPLAVPLLLYRADLRRVIKSTGALLLAFLLGSVATTVGTVVAYLLVPMRSLGQDSWKIAAALMGRHIGGAVNYVAIADALGVSPSILAAGLAADNVICAVYFSTLFALASKVPPEPSTSDDGIGKDASSEPGNKLPLIQTAAALSVSLAICKSGHYLTKYFGIQGGILPAVTAIVVTLATVFPKQFAYLAPTGEAMAVILMQIAVHLVVILGLGKLLGFDLKLLLIASNANVGGPTTACGMATAKEWNSMIVPGILAGIFGIAIATFIGIAFGLAVLKYM</sequence>
<evidence type="ECO:0000256" key="2">
    <source>
        <dbReference type="SAM" id="Phobius"/>
    </source>
</evidence>
<feature type="transmembrane region" description="Helical" evidence="2">
    <location>
        <begin position="353"/>
        <end position="372"/>
    </location>
</feature>
<dbReference type="Pfam" id="PF05684">
    <property type="entry name" value="DUF819"/>
    <property type="match status" value="1"/>
</dbReference>
<feature type="transmembrane region" description="Helical" evidence="2">
    <location>
        <begin position="150"/>
        <end position="168"/>
    </location>
</feature>
<keyword evidence="2" id="KW-1133">Transmembrane helix</keyword>
<dbReference type="PANTHER" id="PTHR34289">
    <property type="entry name" value="PROTEIN, PUTATIVE (DUF819)-RELATED"/>
    <property type="match status" value="1"/>
</dbReference>
<keyword evidence="2" id="KW-0472">Membrane</keyword>
<proteinExistence type="predicted"/>
<reference evidence="3" key="1">
    <citation type="journal article" date="2019" name="Science">
        <title>Mutation of a bHLH transcription factor allowed almond domestication.</title>
        <authorList>
            <person name="Sanchez-Perez R."/>
            <person name="Pavan S."/>
            <person name="Mazzeo R."/>
            <person name="Moldovan C."/>
            <person name="Aiese Cigliano R."/>
            <person name="Del Cueto J."/>
            <person name="Ricciardi F."/>
            <person name="Lotti C."/>
            <person name="Ricciardi L."/>
            <person name="Dicenta F."/>
            <person name="Lopez-Marques R.L."/>
            <person name="Lindberg Moller B."/>
        </authorList>
    </citation>
    <scope>NUCLEOTIDE SEQUENCE</scope>
</reference>
<feature type="transmembrane region" description="Helical" evidence="2">
    <location>
        <begin position="319"/>
        <end position="341"/>
    </location>
</feature>
<evidence type="ECO:0000313" key="3">
    <source>
        <dbReference type="EMBL" id="BBG98320.1"/>
    </source>
</evidence>
<gene>
    <name evidence="3" type="ORF">Prudu_007691</name>
</gene>
<accession>A0A4Y1R2I0</accession>
<dbReference type="EMBL" id="AP019298">
    <property type="protein sequence ID" value="BBG98320.1"/>
    <property type="molecule type" value="Genomic_DNA"/>
</dbReference>
<dbReference type="PANTHER" id="PTHR34289:SF3">
    <property type="entry name" value="PROTEIN, PUTATIVE (DUF819)-RELATED"/>
    <property type="match status" value="1"/>
</dbReference>
<protein>
    <recommendedName>
        <fullName evidence="4">Membrane protein YjcL</fullName>
    </recommendedName>
</protein>
<dbReference type="InterPro" id="IPR008537">
    <property type="entry name" value="DUF819"/>
</dbReference>
<feature type="transmembrane region" description="Helical" evidence="2">
    <location>
        <begin position="180"/>
        <end position="204"/>
    </location>
</feature>
<organism evidence="3">
    <name type="scientific">Prunus dulcis</name>
    <name type="common">Almond</name>
    <name type="synonym">Amygdalus dulcis</name>
    <dbReference type="NCBI Taxonomy" id="3755"/>
    <lineage>
        <taxon>Eukaryota</taxon>
        <taxon>Viridiplantae</taxon>
        <taxon>Streptophyta</taxon>
        <taxon>Embryophyta</taxon>
        <taxon>Tracheophyta</taxon>
        <taxon>Spermatophyta</taxon>
        <taxon>Magnoliopsida</taxon>
        <taxon>eudicotyledons</taxon>
        <taxon>Gunneridae</taxon>
        <taxon>Pentapetalae</taxon>
        <taxon>rosids</taxon>
        <taxon>fabids</taxon>
        <taxon>Rosales</taxon>
        <taxon>Rosaceae</taxon>
        <taxon>Amygdaloideae</taxon>
        <taxon>Amygdaleae</taxon>
        <taxon>Prunus</taxon>
    </lineage>
</organism>
<feature type="transmembrane region" description="Helical" evidence="2">
    <location>
        <begin position="409"/>
        <end position="435"/>
    </location>
</feature>